<dbReference type="GO" id="GO:1990904">
    <property type="term" value="C:ribonucleoprotein complex"/>
    <property type="evidence" value="ECO:0007669"/>
    <property type="project" value="UniProtKB-KW"/>
</dbReference>
<feature type="region of interest" description="Disordered" evidence="3">
    <location>
        <begin position="1"/>
        <end position="31"/>
    </location>
</feature>
<dbReference type="EMBL" id="DRZI01000193">
    <property type="protein sequence ID" value="HHP81915.1"/>
    <property type="molecule type" value="Genomic_DNA"/>
</dbReference>
<feature type="compositionally biased region" description="Basic residues" evidence="3">
    <location>
        <begin position="22"/>
        <end position="31"/>
    </location>
</feature>
<evidence type="ECO:0000256" key="1">
    <source>
        <dbReference type="ARBA" id="ARBA00022980"/>
    </source>
</evidence>
<dbReference type="NCBIfam" id="NF006817">
    <property type="entry name" value="PRK09336.1"/>
    <property type="match status" value="1"/>
</dbReference>
<reference evidence="5" key="1">
    <citation type="journal article" date="2020" name="mSystems">
        <title>Genome- and Community-Level Interaction Insights into Carbon Utilization and Element Cycling Functions of Hydrothermarchaeota in Hydrothermal Sediment.</title>
        <authorList>
            <person name="Zhou Z."/>
            <person name="Liu Y."/>
            <person name="Xu W."/>
            <person name="Pan J."/>
            <person name="Luo Z.H."/>
            <person name="Li M."/>
        </authorList>
    </citation>
    <scope>NUCLEOTIDE SEQUENCE [LARGE SCALE GENOMIC DNA]</scope>
    <source>
        <strain evidence="5">SpSt-1</strain>
        <strain evidence="4">SpSt-1121</strain>
    </source>
</reference>
<dbReference type="InterPro" id="IPR006846">
    <property type="entry name" value="Ribosomal_eS30"/>
</dbReference>
<evidence type="ECO:0000256" key="2">
    <source>
        <dbReference type="ARBA" id="ARBA00023274"/>
    </source>
</evidence>
<dbReference type="GO" id="GO:0005840">
    <property type="term" value="C:ribosome"/>
    <property type="evidence" value="ECO:0007669"/>
    <property type="project" value="UniProtKB-KW"/>
</dbReference>
<proteinExistence type="predicted"/>
<accession>A0A7C5UUN5</accession>
<keyword evidence="1 5" id="KW-0689">Ribosomal protein</keyword>
<evidence type="ECO:0000313" key="4">
    <source>
        <dbReference type="EMBL" id="HHP81915.1"/>
    </source>
</evidence>
<name>A0A7C5UUN5_9CREN</name>
<sequence length="65" mass="7380">MPSHGSLTKAGKVRSQTPKISPRPKRNLVPRIRNRREYWITQRKVQGLPVPTVIPPSSIPRKSKA</sequence>
<keyword evidence="2" id="KW-0687">Ribonucleoprotein</keyword>
<dbReference type="GO" id="GO:0003735">
    <property type="term" value="F:structural constituent of ribosome"/>
    <property type="evidence" value="ECO:0007669"/>
    <property type="project" value="InterPro"/>
</dbReference>
<dbReference type="AlphaFoldDB" id="A0A7C5UUN5"/>
<gene>
    <name evidence="5" type="ORF">ENL47_05020</name>
    <name evidence="4" type="ORF">ENM84_04540</name>
</gene>
<evidence type="ECO:0000313" key="5">
    <source>
        <dbReference type="EMBL" id="HHR96168.1"/>
    </source>
</evidence>
<protein>
    <submittedName>
        <fullName evidence="5">30S ribosomal protein S30e</fullName>
    </submittedName>
</protein>
<dbReference type="Pfam" id="PF04758">
    <property type="entry name" value="Ribosomal_S30"/>
    <property type="match status" value="1"/>
</dbReference>
<organism evidence="5">
    <name type="scientific">Ignisphaera aggregans</name>
    <dbReference type="NCBI Taxonomy" id="334771"/>
    <lineage>
        <taxon>Archaea</taxon>
        <taxon>Thermoproteota</taxon>
        <taxon>Thermoprotei</taxon>
        <taxon>Desulfurococcales</taxon>
        <taxon>Desulfurococcaceae</taxon>
        <taxon>Ignisphaera</taxon>
    </lineage>
</organism>
<dbReference type="EMBL" id="DRUB01000092">
    <property type="protein sequence ID" value="HHR96168.1"/>
    <property type="molecule type" value="Genomic_DNA"/>
</dbReference>
<evidence type="ECO:0000256" key="3">
    <source>
        <dbReference type="SAM" id="MobiDB-lite"/>
    </source>
</evidence>
<dbReference type="GO" id="GO:0006412">
    <property type="term" value="P:translation"/>
    <property type="evidence" value="ECO:0007669"/>
    <property type="project" value="InterPro"/>
</dbReference>
<comment type="caution">
    <text evidence="5">The sequence shown here is derived from an EMBL/GenBank/DDBJ whole genome shotgun (WGS) entry which is preliminary data.</text>
</comment>